<dbReference type="SUPFAM" id="SSF50630">
    <property type="entry name" value="Acid proteases"/>
    <property type="match status" value="1"/>
</dbReference>
<keyword evidence="8" id="KW-1185">Reference proteome</keyword>
<dbReference type="Pfam" id="PF14543">
    <property type="entry name" value="TAXi_N"/>
    <property type="match status" value="1"/>
</dbReference>
<dbReference type="Pfam" id="PF14541">
    <property type="entry name" value="TAXi_C"/>
    <property type="match status" value="1"/>
</dbReference>
<dbReference type="InterPro" id="IPR051708">
    <property type="entry name" value="Plant_Aspart_Prot_A1"/>
</dbReference>
<dbReference type="EMBL" id="JADFTS010000006">
    <property type="protein sequence ID" value="KAF9600378.1"/>
    <property type="molecule type" value="Genomic_DNA"/>
</dbReference>
<dbReference type="InterPro" id="IPR021109">
    <property type="entry name" value="Peptidase_aspartic_dom_sf"/>
</dbReference>
<dbReference type="Proteomes" id="UP000631114">
    <property type="component" value="Unassembled WGS sequence"/>
</dbReference>
<keyword evidence="3" id="KW-0064">Aspartyl protease</keyword>
<accession>A0A835HLU2</accession>
<evidence type="ECO:0000256" key="3">
    <source>
        <dbReference type="ARBA" id="ARBA00022750"/>
    </source>
</evidence>
<dbReference type="GO" id="GO:0005576">
    <property type="term" value="C:extracellular region"/>
    <property type="evidence" value="ECO:0007669"/>
    <property type="project" value="TreeGrafter"/>
</dbReference>
<keyword evidence="5" id="KW-0325">Glycoprotein</keyword>
<dbReference type="InterPro" id="IPR034161">
    <property type="entry name" value="Pepsin-like_plant"/>
</dbReference>
<dbReference type="CDD" id="cd05476">
    <property type="entry name" value="pepsin_A_like_plant"/>
    <property type="match status" value="1"/>
</dbReference>
<dbReference type="PROSITE" id="PS51767">
    <property type="entry name" value="PEPTIDASE_A1"/>
    <property type="match status" value="1"/>
</dbReference>
<evidence type="ECO:0000256" key="1">
    <source>
        <dbReference type="ARBA" id="ARBA00007447"/>
    </source>
</evidence>
<name>A0A835HLU2_9MAGN</name>
<gene>
    <name evidence="7" type="ORF">IFM89_008613</name>
</gene>
<dbReference type="PANTHER" id="PTHR47967">
    <property type="entry name" value="OS07G0603500 PROTEIN-RELATED"/>
    <property type="match status" value="1"/>
</dbReference>
<dbReference type="GO" id="GO:0004190">
    <property type="term" value="F:aspartic-type endopeptidase activity"/>
    <property type="evidence" value="ECO:0007669"/>
    <property type="project" value="UniProtKB-KW"/>
</dbReference>
<dbReference type="PANTHER" id="PTHR47967:SF23">
    <property type="entry name" value="OS04G0448300 PROTEIN"/>
    <property type="match status" value="1"/>
</dbReference>
<organism evidence="7 8">
    <name type="scientific">Coptis chinensis</name>
    <dbReference type="NCBI Taxonomy" id="261450"/>
    <lineage>
        <taxon>Eukaryota</taxon>
        <taxon>Viridiplantae</taxon>
        <taxon>Streptophyta</taxon>
        <taxon>Embryophyta</taxon>
        <taxon>Tracheophyta</taxon>
        <taxon>Spermatophyta</taxon>
        <taxon>Magnoliopsida</taxon>
        <taxon>Ranunculales</taxon>
        <taxon>Ranunculaceae</taxon>
        <taxon>Coptidoideae</taxon>
        <taxon>Coptis</taxon>
    </lineage>
</organism>
<dbReference type="GO" id="GO:0006508">
    <property type="term" value="P:proteolysis"/>
    <property type="evidence" value="ECO:0007669"/>
    <property type="project" value="UniProtKB-KW"/>
</dbReference>
<reference evidence="7 8" key="1">
    <citation type="submission" date="2020-10" db="EMBL/GenBank/DDBJ databases">
        <title>The Coptis chinensis genome and diversification of protoberbering-type alkaloids.</title>
        <authorList>
            <person name="Wang B."/>
            <person name="Shu S."/>
            <person name="Song C."/>
            <person name="Liu Y."/>
        </authorList>
    </citation>
    <scope>NUCLEOTIDE SEQUENCE [LARGE SCALE GENOMIC DNA]</scope>
    <source>
        <strain evidence="7">HL-2020</strain>
        <tissue evidence="7">Leaf</tissue>
    </source>
</reference>
<evidence type="ECO:0000259" key="6">
    <source>
        <dbReference type="PROSITE" id="PS51767"/>
    </source>
</evidence>
<evidence type="ECO:0000256" key="4">
    <source>
        <dbReference type="ARBA" id="ARBA00022801"/>
    </source>
</evidence>
<comment type="caution">
    <text evidence="7">The sequence shown here is derived from an EMBL/GenBank/DDBJ whole genome shotgun (WGS) entry which is preliminary data.</text>
</comment>
<sequence length="353" mass="39402">MTRSDRIRAAVHRSLARQQYFQTALSNTASPNDIATSAWPEDLEYMMEYYIGKTPLRSYGIIDTGSGLLWQQCFPCDGCPKLSIPLYDPLKSANYSPLTCDEHYCNEVQNHKCNDRNLCQYEIHYLDGSYSMGDIAKETLHFHDNNMTVGNFTWEGVVFGCAHANGYINFEYAASLSGNSTPLVTVGGPADKYYFVNLEGISVDDLRLPIQNDTFGYRRDPQGKVTGGGFLIDSGATYTVLHETAFEILTDELSKRLQKDSIYGGDLEVCYQGGASLLVNGPHITFHFAGVDLKLPTWSTWVTRKNEIYCLAMVSSNAISVLGNYQQQNVQVGYDLQNNVIHFDPTRSCTTLG</sequence>
<dbReference type="AlphaFoldDB" id="A0A835HLU2"/>
<evidence type="ECO:0000256" key="5">
    <source>
        <dbReference type="ARBA" id="ARBA00023180"/>
    </source>
</evidence>
<dbReference type="InterPro" id="IPR032861">
    <property type="entry name" value="TAXi_N"/>
</dbReference>
<keyword evidence="4" id="KW-0378">Hydrolase</keyword>
<dbReference type="InterPro" id="IPR032799">
    <property type="entry name" value="TAXi_C"/>
</dbReference>
<dbReference type="InterPro" id="IPR033121">
    <property type="entry name" value="PEPTIDASE_A1"/>
</dbReference>
<protein>
    <recommendedName>
        <fullName evidence="6">Peptidase A1 domain-containing protein</fullName>
    </recommendedName>
</protein>
<feature type="domain" description="Peptidase A1" evidence="6">
    <location>
        <begin position="45"/>
        <end position="344"/>
    </location>
</feature>
<evidence type="ECO:0000313" key="8">
    <source>
        <dbReference type="Proteomes" id="UP000631114"/>
    </source>
</evidence>
<evidence type="ECO:0000313" key="7">
    <source>
        <dbReference type="EMBL" id="KAF9600378.1"/>
    </source>
</evidence>
<proteinExistence type="inferred from homology"/>
<comment type="similarity">
    <text evidence="1">Belongs to the peptidase A1 family.</text>
</comment>
<dbReference type="OrthoDB" id="2747330at2759"/>
<keyword evidence="2" id="KW-0645">Protease</keyword>
<evidence type="ECO:0000256" key="2">
    <source>
        <dbReference type="ARBA" id="ARBA00022670"/>
    </source>
</evidence>
<dbReference type="Gene3D" id="2.40.70.10">
    <property type="entry name" value="Acid Proteases"/>
    <property type="match status" value="2"/>
</dbReference>